<accession>A0A2P7TZ40</accession>
<comment type="caution">
    <text evidence="1">The sequence shown here is derived from an EMBL/GenBank/DDBJ whole genome shotgun (WGS) entry which is preliminary data.</text>
</comment>
<dbReference type="EMBL" id="PXYY01000062">
    <property type="protein sequence ID" value="PSJ79913.1"/>
    <property type="molecule type" value="Genomic_DNA"/>
</dbReference>
<name>A0A2P7TZ40_9NEIS</name>
<evidence type="ECO:0000313" key="1">
    <source>
        <dbReference type="EMBL" id="PSJ79913.1"/>
    </source>
</evidence>
<dbReference type="AlphaFoldDB" id="A0A2P7TZ40"/>
<evidence type="ECO:0000313" key="2">
    <source>
        <dbReference type="Proteomes" id="UP000241868"/>
    </source>
</evidence>
<protein>
    <submittedName>
        <fullName evidence="1">Alpha/beta hydrolase</fullName>
    </submittedName>
</protein>
<organism evidence="1 2">
    <name type="scientific">Neisseria iguanae</name>
    <dbReference type="NCBI Taxonomy" id="90242"/>
    <lineage>
        <taxon>Bacteria</taxon>
        <taxon>Pseudomonadati</taxon>
        <taxon>Pseudomonadota</taxon>
        <taxon>Betaproteobacteria</taxon>
        <taxon>Neisseriales</taxon>
        <taxon>Neisseriaceae</taxon>
        <taxon>Neisseria</taxon>
    </lineage>
</organism>
<dbReference type="Proteomes" id="UP000241868">
    <property type="component" value="Unassembled WGS sequence"/>
</dbReference>
<dbReference type="GO" id="GO:0016787">
    <property type="term" value="F:hydrolase activity"/>
    <property type="evidence" value="ECO:0007669"/>
    <property type="project" value="UniProtKB-KW"/>
</dbReference>
<keyword evidence="2" id="KW-1185">Reference proteome</keyword>
<gene>
    <name evidence="1" type="ORF">C7N83_09330</name>
</gene>
<reference evidence="1 2" key="1">
    <citation type="submission" date="2018-03" db="EMBL/GenBank/DDBJ databases">
        <title>Neisseria weixii sp. nov., isolated from the intestinal contents of Tibetan Plateau pika (Ochotona curzoniae) in Yushu, Qinghai Province, China.</title>
        <authorList>
            <person name="Gui Z."/>
        </authorList>
    </citation>
    <scope>NUCLEOTIDE SEQUENCE [LARGE SCALE GENOMIC DNA]</scope>
    <source>
        <strain evidence="1 2">ATCC 51483</strain>
    </source>
</reference>
<sequence length="46" mass="4940">EIGKVLAWAEPQGIPVIALAGSTHFFHGKLIVLRDTISRFAPVILG</sequence>
<proteinExistence type="predicted"/>
<keyword evidence="1" id="KW-0378">Hydrolase</keyword>
<feature type="non-terminal residue" evidence="1">
    <location>
        <position position="1"/>
    </location>
</feature>